<dbReference type="Proteomes" id="UP001347796">
    <property type="component" value="Unassembled WGS sequence"/>
</dbReference>
<comment type="caution">
    <text evidence="2">The sequence shown here is derived from an EMBL/GenBank/DDBJ whole genome shotgun (WGS) entry which is preliminary data.</text>
</comment>
<dbReference type="InterPro" id="IPR042979">
    <property type="entry name" value="VWC2/VWC2L"/>
</dbReference>
<name>A0AAN8KGS3_PATCE</name>
<gene>
    <name evidence="2" type="ORF">SNE40_000320</name>
</gene>
<evidence type="ECO:0000313" key="3">
    <source>
        <dbReference type="Proteomes" id="UP001347796"/>
    </source>
</evidence>
<dbReference type="GO" id="GO:0005615">
    <property type="term" value="C:extracellular space"/>
    <property type="evidence" value="ECO:0007669"/>
    <property type="project" value="TreeGrafter"/>
</dbReference>
<dbReference type="GO" id="GO:0045202">
    <property type="term" value="C:synapse"/>
    <property type="evidence" value="ECO:0007669"/>
    <property type="project" value="UniProtKB-SubCell"/>
</dbReference>
<keyword evidence="1" id="KW-0732">Signal</keyword>
<evidence type="ECO:0008006" key="4">
    <source>
        <dbReference type="Google" id="ProtNLM"/>
    </source>
</evidence>
<evidence type="ECO:0000313" key="2">
    <source>
        <dbReference type="EMBL" id="KAK6194753.1"/>
    </source>
</evidence>
<keyword evidence="3" id="KW-1185">Reference proteome</keyword>
<dbReference type="SUPFAM" id="SSF57603">
    <property type="entry name" value="FnI-like domain"/>
    <property type="match status" value="1"/>
</dbReference>
<dbReference type="GO" id="GO:0032281">
    <property type="term" value="C:AMPA glutamate receptor complex"/>
    <property type="evidence" value="ECO:0007669"/>
    <property type="project" value="TreeGrafter"/>
</dbReference>
<proteinExistence type="predicted"/>
<dbReference type="Gene3D" id="2.10.70.10">
    <property type="entry name" value="Complement Module, domain 1"/>
    <property type="match status" value="1"/>
</dbReference>
<dbReference type="EMBL" id="JAZGQO010000001">
    <property type="protein sequence ID" value="KAK6194753.1"/>
    <property type="molecule type" value="Genomic_DNA"/>
</dbReference>
<accession>A0AAN8KGS3</accession>
<protein>
    <recommendedName>
        <fullName evidence="4">VWFC domain-containing protein</fullName>
    </recommendedName>
</protein>
<dbReference type="GO" id="GO:0030514">
    <property type="term" value="P:negative regulation of BMP signaling pathway"/>
    <property type="evidence" value="ECO:0007669"/>
    <property type="project" value="TreeGrafter"/>
</dbReference>
<feature type="chain" id="PRO_5042906251" description="VWFC domain-containing protein" evidence="1">
    <location>
        <begin position="21"/>
        <end position="144"/>
    </location>
</feature>
<feature type="signal peptide" evidence="1">
    <location>
        <begin position="1"/>
        <end position="20"/>
    </location>
</feature>
<sequence length="144" mass="15247">MDKVAMVGFTVLALLAIASGAAVTQSTLTTAMVKEGCLHDGKLYKEGEKVNKNPCSPCYCRGETMACMIIDCMAPNCVDSVRHGCCSSCPNGANCYLPDKSILKDGDVRTFDDGSTCRCVSRFAMGYGPANPQAVCTPTSKIIQ</sequence>
<reference evidence="2 3" key="1">
    <citation type="submission" date="2024-01" db="EMBL/GenBank/DDBJ databases">
        <title>The genome of the rayed Mediterranean limpet Patella caerulea (Linnaeus, 1758).</title>
        <authorList>
            <person name="Anh-Thu Weber A."/>
            <person name="Halstead-Nussloch G."/>
        </authorList>
    </citation>
    <scope>NUCLEOTIDE SEQUENCE [LARGE SCALE GENOMIC DNA]</scope>
    <source>
        <strain evidence="2">AATW-2023a</strain>
        <tissue evidence="2">Whole specimen</tissue>
    </source>
</reference>
<evidence type="ECO:0000256" key="1">
    <source>
        <dbReference type="SAM" id="SignalP"/>
    </source>
</evidence>
<dbReference type="Pfam" id="PF23334">
    <property type="entry name" value="VWC2L_2nd"/>
    <property type="match status" value="1"/>
</dbReference>
<dbReference type="PANTHER" id="PTHR46252:SF3">
    <property type="entry name" value="KIELIN_CHORDIN-LIKE PROTEIN"/>
    <property type="match status" value="1"/>
</dbReference>
<dbReference type="AlphaFoldDB" id="A0AAN8KGS3"/>
<organism evidence="2 3">
    <name type="scientific">Patella caerulea</name>
    <name type="common">Rayed Mediterranean limpet</name>
    <dbReference type="NCBI Taxonomy" id="87958"/>
    <lineage>
        <taxon>Eukaryota</taxon>
        <taxon>Metazoa</taxon>
        <taxon>Spiralia</taxon>
        <taxon>Lophotrochozoa</taxon>
        <taxon>Mollusca</taxon>
        <taxon>Gastropoda</taxon>
        <taxon>Patellogastropoda</taxon>
        <taxon>Patelloidea</taxon>
        <taxon>Patellidae</taxon>
        <taxon>Patella</taxon>
    </lineage>
</organism>
<dbReference type="PANTHER" id="PTHR46252">
    <property type="entry name" value="BRORIN FAMILY MEMBER"/>
    <property type="match status" value="1"/>
</dbReference>